<dbReference type="AlphaFoldDB" id="A0A3A6QTR6"/>
<evidence type="ECO:0000259" key="6">
    <source>
        <dbReference type="PROSITE" id="PS50887"/>
    </source>
</evidence>
<dbReference type="CDD" id="cd18773">
    <property type="entry name" value="PDC1_HK_sensor"/>
    <property type="match status" value="1"/>
</dbReference>
<evidence type="ECO:0000256" key="5">
    <source>
        <dbReference type="SAM" id="Phobius"/>
    </source>
</evidence>
<protein>
    <recommendedName>
        <fullName evidence="2">diguanylate cyclase</fullName>
        <ecNumber evidence="2">2.7.7.65</ecNumber>
    </recommendedName>
</protein>
<accession>A0A3A6QTR6</accession>
<comment type="cofactor">
    <cofactor evidence="1">
        <name>Mg(2+)</name>
        <dbReference type="ChEBI" id="CHEBI:18420"/>
    </cofactor>
</comment>
<feature type="coiled-coil region" evidence="4">
    <location>
        <begin position="17"/>
        <end position="44"/>
    </location>
</feature>
<evidence type="ECO:0000256" key="4">
    <source>
        <dbReference type="SAM" id="Coils"/>
    </source>
</evidence>
<dbReference type="Gene3D" id="3.30.70.270">
    <property type="match status" value="1"/>
</dbReference>
<dbReference type="InterPro" id="IPR043128">
    <property type="entry name" value="Rev_trsase/Diguanyl_cyclase"/>
</dbReference>
<dbReference type="FunFam" id="3.30.70.270:FF:000001">
    <property type="entry name" value="Diguanylate cyclase domain protein"/>
    <property type="match status" value="1"/>
</dbReference>
<feature type="domain" description="GGDEF" evidence="6">
    <location>
        <begin position="340"/>
        <end position="479"/>
    </location>
</feature>
<dbReference type="SUPFAM" id="SSF55073">
    <property type="entry name" value="Nucleotide cyclase"/>
    <property type="match status" value="1"/>
</dbReference>
<evidence type="ECO:0000256" key="3">
    <source>
        <dbReference type="ARBA" id="ARBA00034247"/>
    </source>
</evidence>
<comment type="caution">
    <text evidence="7">The sequence shown here is derived from an EMBL/GenBank/DDBJ whole genome shotgun (WGS) entry which is preliminary data.</text>
</comment>
<dbReference type="PANTHER" id="PTHR45138:SF9">
    <property type="entry name" value="DIGUANYLATE CYCLASE DGCM-RELATED"/>
    <property type="match status" value="1"/>
</dbReference>
<evidence type="ECO:0000313" key="8">
    <source>
        <dbReference type="Proteomes" id="UP000273252"/>
    </source>
</evidence>
<evidence type="ECO:0000313" key="7">
    <source>
        <dbReference type="EMBL" id="RJX72357.1"/>
    </source>
</evidence>
<dbReference type="InterPro" id="IPR029787">
    <property type="entry name" value="Nucleotide_cyclase"/>
</dbReference>
<dbReference type="Pfam" id="PF00990">
    <property type="entry name" value="GGDEF"/>
    <property type="match status" value="1"/>
</dbReference>
<dbReference type="GO" id="GO:0052621">
    <property type="term" value="F:diguanylate cyclase activity"/>
    <property type="evidence" value="ECO:0007669"/>
    <property type="project" value="UniProtKB-EC"/>
</dbReference>
<evidence type="ECO:0000256" key="2">
    <source>
        <dbReference type="ARBA" id="ARBA00012528"/>
    </source>
</evidence>
<dbReference type="CDD" id="cd01949">
    <property type="entry name" value="GGDEF"/>
    <property type="match status" value="1"/>
</dbReference>
<evidence type="ECO:0000256" key="1">
    <source>
        <dbReference type="ARBA" id="ARBA00001946"/>
    </source>
</evidence>
<dbReference type="PANTHER" id="PTHR45138">
    <property type="entry name" value="REGULATORY COMPONENTS OF SENSORY TRANSDUCTION SYSTEM"/>
    <property type="match status" value="1"/>
</dbReference>
<keyword evidence="8" id="KW-1185">Reference proteome</keyword>
<keyword evidence="5" id="KW-0812">Transmembrane</keyword>
<dbReference type="SMART" id="SM00267">
    <property type="entry name" value="GGDEF"/>
    <property type="match status" value="1"/>
</dbReference>
<dbReference type="NCBIfam" id="TIGR00254">
    <property type="entry name" value="GGDEF"/>
    <property type="match status" value="1"/>
</dbReference>
<keyword evidence="5" id="KW-0472">Membrane</keyword>
<gene>
    <name evidence="7" type="ORF">DZ860_08065</name>
</gene>
<dbReference type="InterPro" id="IPR000160">
    <property type="entry name" value="GGDEF_dom"/>
</dbReference>
<proteinExistence type="predicted"/>
<keyword evidence="5" id="KW-1133">Transmembrane helix</keyword>
<dbReference type="Proteomes" id="UP000273252">
    <property type="component" value="Unassembled WGS sequence"/>
</dbReference>
<reference evidence="7 8" key="1">
    <citation type="submission" date="2018-08" db="EMBL/GenBank/DDBJ databases">
        <title>Vibrio isolated from the Eastern China Marginal Seas.</title>
        <authorList>
            <person name="Li Y."/>
        </authorList>
    </citation>
    <scope>NUCLEOTIDE SEQUENCE [LARGE SCALE GENOMIC DNA]</scope>
    <source>
        <strain evidence="7 8">BEI233</strain>
    </source>
</reference>
<name>A0A3A6QTR6_9VIBR</name>
<dbReference type="InterPro" id="IPR050469">
    <property type="entry name" value="Diguanylate_Cyclase"/>
</dbReference>
<dbReference type="EMBL" id="QVMU01000005">
    <property type="protein sequence ID" value="RJX72357.1"/>
    <property type="molecule type" value="Genomic_DNA"/>
</dbReference>
<comment type="catalytic activity">
    <reaction evidence="3">
        <text>2 GTP = 3',3'-c-di-GMP + 2 diphosphate</text>
        <dbReference type="Rhea" id="RHEA:24898"/>
        <dbReference type="ChEBI" id="CHEBI:33019"/>
        <dbReference type="ChEBI" id="CHEBI:37565"/>
        <dbReference type="ChEBI" id="CHEBI:58805"/>
        <dbReference type="EC" id="2.7.7.65"/>
    </reaction>
</comment>
<dbReference type="PROSITE" id="PS50887">
    <property type="entry name" value="GGDEF"/>
    <property type="match status" value="1"/>
</dbReference>
<dbReference type="EC" id="2.7.7.65" evidence="2"/>
<sequence>MMVLTSVLLLFITLLVLDSADDSLLEYQQEKQRVEQSLKSLSQVLKSLDYHISALYSHKNEEIVLSIHTELVGQTCRFTGQDNGYEGADFVFSGPSEMCNLDSPLYDEAKKRLFIAPSISYIVNSVRSVSAIYFVSKEHFVITSPQENALKVDGDVFKDVIQNRPYWNNSLPSHPEYQINRVIYTGGYQDYLSDEEVVTLSRSIIVGDDFKGVLAIDIPFNDLIRDKISGYHLTQQQGNNHNDVFGFTFSEPLLVDDQETGLFLTVDEPKRVHIVHALKHQKNYLIMASMLYLFSLFGIWYRYSEATKRRLKSLAMHDPLSGLLNRRGFEDKLKDSNKSPFIGIGVFDIDDFKLINDRFGHEIGDEVICHVAHLIANSIRQTDTVARFGGEEFVVAVAGESESHLALILERVQRDLSLQAIHLSTDEKIHVTLSGGACIYATDDYGNHIEVWREKGIRQADKLLYHAKKSGKNRVSIVY</sequence>
<keyword evidence="4" id="KW-0175">Coiled coil</keyword>
<feature type="transmembrane region" description="Helical" evidence="5">
    <location>
        <begin position="284"/>
        <end position="303"/>
    </location>
</feature>
<organism evidence="7 8">
    <name type="scientific">Vibrio sinensis</name>
    <dbReference type="NCBI Taxonomy" id="2302434"/>
    <lineage>
        <taxon>Bacteria</taxon>
        <taxon>Pseudomonadati</taxon>
        <taxon>Pseudomonadota</taxon>
        <taxon>Gammaproteobacteria</taxon>
        <taxon>Vibrionales</taxon>
        <taxon>Vibrionaceae</taxon>
        <taxon>Vibrio</taxon>
    </lineage>
</organism>